<sequence>MSPQIWLTVLLVSHLIGSFNAEEESTTSGVAMSDSVAHNPGEIPLSTTLSNPTADAGIRSQDWSLMASTATSVTPFLSSPFQGPNTNLITKEEFVNAVTSVDASYPIPTDEQYNIVVSRAKSAGRITTKLELAMFLAEIIYSSHGLVQKRAGNPTNFTYSSDLNVPGKEYYARGYINLAWAFNYLKASLALYGNDRLLQNPDLVETDDQVSWEVSFWYWLANVHVRPGVRAGRFGTTIDAINGAHECGPDASHPEWAAARFAVYTKVFAAFNLPGTPDSRGC</sequence>
<dbReference type="PANTHER" id="PTHR22595">
    <property type="entry name" value="CHITINASE-RELATED"/>
    <property type="match status" value="1"/>
</dbReference>
<dbReference type="Proteomes" id="UP000192578">
    <property type="component" value="Unassembled WGS sequence"/>
</dbReference>
<feature type="chain" id="PRO_5011963802" description="Glycoside hydrolase family 19 catalytic domain-containing protein" evidence="3">
    <location>
        <begin position="22"/>
        <end position="282"/>
    </location>
</feature>
<dbReference type="GO" id="GO:0006032">
    <property type="term" value="P:chitin catabolic process"/>
    <property type="evidence" value="ECO:0007669"/>
    <property type="project" value="InterPro"/>
</dbReference>
<gene>
    <name evidence="5" type="ORF">BV898_01554</name>
</gene>
<evidence type="ECO:0000256" key="3">
    <source>
        <dbReference type="SAM" id="SignalP"/>
    </source>
</evidence>
<evidence type="ECO:0000313" key="6">
    <source>
        <dbReference type="Proteomes" id="UP000192578"/>
    </source>
</evidence>
<dbReference type="InterPro" id="IPR023346">
    <property type="entry name" value="Lysozyme-like_dom_sf"/>
</dbReference>
<feature type="domain" description="Glycoside hydrolase family 19 catalytic" evidence="4">
    <location>
        <begin position="147"/>
        <end position="231"/>
    </location>
</feature>
<protein>
    <recommendedName>
        <fullName evidence="4">Glycoside hydrolase family 19 catalytic domain-containing protein</fullName>
    </recommendedName>
</protein>
<keyword evidence="6" id="KW-1185">Reference proteome</keyword>
<dbReference type="CDD" id="cd00325">
    <property type="entry name" value="chitinase_GH19"/>
    <property type="match status" value="1"/>
</dbReference>
<evidence type="ECO:0000313" key="5">
    <source>
        <dbReference type="EMBL" id="OQV24492.1"/>
    </source>
</evidence>
<dbReference type="GO" id="GO:0004568">
    <property type="term" value="F:chitinase activity"/>
    <property type="evidence" value="ECO:0007669"/>
    <property type="project" value="InterPro"/>
</dbReference>
<feature type="signal peptide" evidence="3">
    <location>
        <begin position="1"/>
        <end position="21"/>
    </location>
</feature>
<proteinExistence type="predicted"/>
<dbReference type="GO" id="GO:0016998">
    <property type="term" value="P:cell wall macromolecule catabolic process"/>
    <property type="evidence" value="ECO:0007669"/>
    <property type="project" value="InterPro"/>
</dbReference>
<dbReference type="PANTHER" id="PTHR22595:SF79">
    <property type="entry name" value="CHITINASE 12"/>
    <property type="match status" value="1"/>
</dbReference>
<keyword evidence="2" id="KW-1015">Disulfide bond</keyword>
<reference evidence="6" key="1">
    <citation type="submission" date="2017-01" db="EMBL/GenBank/DDBJ databases">
        <title>Comparative genomics of anhydrobiosis in the tardigrade Hypsibius dujardini.</title>
        <authorList>
            <person name="Yoshida Y."/>
            <person name="Koutsovoulos G."/>
            <person name="Laetsch D."/>
            <person name="Stevens L."/>
            <person name="Kumar S."/>
            <person name="Horikawa D."/>
            <person name="Ishino K."/>
            <person name="Komine S."/>
            <person name="Tomita M."/>
            <person name="Blaxter M."/>
            <person name="Arakawa K."/>
        </authorList>
    </citation>
    <scope>NUCLEOTIDE SEQUENCE [LARGE SCALE GENOMIC DNA]</scope>
    <source>
        <strain evidence="6">Z151</strain>
    </source>
</reference>
<keyword evidence="3" id="KW-0732">Signal</keyword>
<evidence type="ECO:0000256" key="2">
    <source>
        <dbReference type="ARBA" id="ARBA00023157"/>
    </source>
</evidence>
<dbReference type="Gene3D" id="3.30.20.10">
    <property type="entry name" value="Endochitinase, domain 2"/>
    <property type="match status" value="1"/>
</dbReference>
<evidence type="ECO:0000256" key="1">
    <source>
        <dbReference type="ARBA" id="ARBA00022821"/>
    </source>
</evidence>
<dbReference type="Gene3D" id="1.10.530.10">
    <property type="match status" value="1"/>
</dbReference>
<keyword evidence="1" id="KW-0611">Plant defense</keyword>
<accession>A0A1W0XB14</accession>
<dbReference type="GO" id="GO:0006952">
    <property type="term" value="P:defense response"/>
    <property type="evidence" value="ECO:0007669"/>
    <property type="project" value="UniProtKB-KW"/>
</dbReference>
<dbReference type="SUPFAM" id="SSF53955">
    <property type="entry name" value="Lysozyme-like"/>
    <property type="match status" value="1"/>
</dbReference>
<dbReference type="Pfam" id="PF00182">
    <property type="entry name" value="Glyco_hydro_19"/>
    <property type="match status" value="1"/>
</dbReference>
<dbReference type="AlphaFoldDB" id="A0A1W0XB14"/>
<dbReference type="OrthoDB" id="5985073at2759"/>
<evidence type="ECO:0000259" key="4">
    <source>
        <dbReference type="Pfam" id="PF00182"/>
    </source>
</evidence>
<organism evidence="5 6">
    <name type="scientific">Hypsibius exemplaris</name>
    <name type="common">Freshwater tardigrade</name>
    <dbReference type="NCBI Taxonomy" id="2072580"/>
    <lineage>
        <taxon>Eukaryota</taxon>
        <taxon>Metazoa</taxon>
        <taxon>Ecdysozoa</taxon>
        <taxon>Tardigrada</taxon>
        <taxon>Eutardigrada</taxon>
        <taxon>Parachela</taxon>
        <taxon>Hypsibioidea</taxon>
        <taxon>Hypsibiidae</taxon>
        <taxon>Hypsibius</taxon>
    </lineage>
</organism>
<dbReference type="EMBL" id="MTYJ01000006">
    <property type="protein sequence ID" value="OQV24492.1"/>
    <property type="molecule type" value="Genomic_DNA"/>
</dbReference>
<name>A0A1W0XB14_HYPEX</name>
<dbReference type="InterPro" id="IPR000726">
    <property type="entry name" value="Glyco_hydro_19_cat"/>
</dbReference>
<comment type="caution">
    <text evidence="5">The sequence shown here is derived from an EMBL/GenBank/DDBJ whole genome shotgun (WGS) entry which is preliminary data.</text>
</comment>